<dbReference type="STRING" id="655355.SAMN05216283_102333"/>
<name>A0A1I2F202_9BACT</name>
<evidence type="ECO:0000313" key="2">
    <source>
        <dbReference type="EMBL" id="SFE99434.1"/>
    </source>
</evidence>
<evidence type="ECO:0000256" key="1">
    <source>
        <dbReference type="SAM" id="SignalP"/>
    </source>
</evidence>
<dbReference type="RefSeq" id="WP_093918997.1">
    <property type="nucleotide sequence ID" value="NZ_FONW01000002.1"/>
</dbReference>
<sequence length="234" mass="27782">MRKLIVLFFLILGSVLISAAQSTWIDSLQTKYDQHYGVDMLLYNGAKYVEEVRAINSHPFWQSQDELKGTVWSKGKSYPKQRLKYHLQKQSFILFYKDYNGQPHQISLNSNLLDSVRIDQTLWIKNSYPQIEQQFIQSIFQGELKCYVSSKKFLNFKSEGQNIGHYYTEEIKHNYLIRKGKLYPFNRKKTFLKIFPKSERKTIRKFMAANKLSKIKTLDNHELKTLIAYCERID</sequence>
<organism evidence="2 3">
    <name type="scientific">Sunxiuqinia elliptica</name>
    <dbReference type="NCBI Taxonomy" id="655355"/>
    <lineage>
        <taxon>Bacteria</taxon>
        <taxon>Pseudomonadati</taxon>
        <taxon>Bacteroidota</taxon>
        <taxon>Bacteroidia</taxon>
        <taxon>Marinilabiliales</taxon>
        <taxon>Prolixibacteraceae</taxon>
        <taxon>Sunxiuqinia</taxon>
    </lineage>
</organism>
<accession>A0A1I2F202</accession>
<evidence type="ECO:0008006" key="4">
    <source>
        <dbReference type="Google" id="ProtNLM"/>
    </source>
</evidence>
<feature type="chain" id="PRO_5011669998" description="GLPGLI family protein" evidence="1">
    <location>
        <begin position="20"/>
        <end position="234"/>
    </location>
</feature>
<feature type="signal peptide" evidence="1">
    <location>
        <begin position="1"/>
        <end position="19"/>
    </location>
</feature>
<proteinExistence type="predicted"/>
<dbReference type="Proteomes" id="UP000198964">
    <property type="component" value="Unassembled WGS sequence"/>
</dbReference>
<keyword evidence="1" id="KW-0732">Signal</keyword>
<gene>
    <name evidence="2" type="ORF">SAMN05216283_102333</name>
</gene>
<evidence type="ECO:0000313" key="3">
    <source>
        <dbReference type="Proteomes" id="UP000198964"/>
    </source>
</evidence>
<protein>
    <recommendedName>
        <fullName evidence="4">GLPGLI family protein</fullName>
    </recommendedName>
</protein>
<keyword evidence="3" id="KW-1185">Reference proteome</keyword>
<dbReference type="AlphaFoldDB" id="A0A1I2F202"/>
<dbReference type="EMBL" id="FONW01000002">
    <property type="protein sequence ID" value="SFE99434.1"/>
    <property type="molecule type" value="Genomic_DNA"/>
</dbReference>
<reference evidence="2 3" key="1">
    <citation type="submission" date="2016-10" db="EMBL/GenBank/DDBJ databases">
        <authorList>
            <person name="de Groot N.N."/>
        </authorList>
    </citation>
    <scope>NUCLEOTIDE SEQUENCE [LARGE SCALE GENOMIC DNA]</scope>
    <source>
        <strain evidence="2 3">CGMCC 1.9156</strain>
    </source>
</reference>